<organism evidence="3 4">
    <name type="scientific">Halobacterium jilantaiense</name>
    <dbReference type="NCBI Taxonomy" id="355548"/>
    <lineage>
        <taxon>Archaea</taxon>
        <taxon>Methanobacteriati</taxon>
        <taxon>Methanobacteriota</taxon>
        <taxon>Stenosarchaea group</taxon>
        <taxon>Halobacteria</taxon>
        <taxon>Halobacteriales</taxon>
        <taxon>Halobacteriaceae</taxon>
        <taxon>Halobacterium</taxon>
    </lineage>
</organism>
<sequence>MSLVDTVVDHVAEHHDGMLFDMVFAIAWVTVVTLLFRGFGAPQVVYYGALAAGVVAYYGFVTSLEYARESSGE</sequence>
<dbReference type="RefSeq" id="WP_089667569.1">
    <property type="nucleotide sequence ID" value="NZ_FOJA01000001.1"/>
</dbReference>
<protein>
    <recommendedName>
        <fullName evidence="2">DUF8119 domain-containing protein</fullName>
    </recommendedName>
</protein>
<reference evidence="3 4" key="1">
    <citation type="submission" date="2016-10" db="EMBL/GenBank/DDBJ databases">
        <authorList>
            <person name="de Groot N.N."/>
        </authorList>
    </citation>
    <scope>NUCLEOTIDE SEQUENCE [LARGE SCALE GENOMIC DNA]</scope>
    <source>
        <strain evidence="3 4">CGMCC 1.5337</strain>
    </source>
</reference>
<dbReference type="AlphaFoldDB" id="A0A1I0MXR1"/>
<keyword evidence="1" id="KW-0812">Transmembrane</keyword>
<feature type="domain" description="DUF8119" evidence="2">
    <location>
        <begin position="1"/>
        <end position="70"/>
    </location>
</feature>
<keyword evidence="1" id="KW-1133">Transmembrane helix</keyword>
<gene>
    <name evidence="3" type="ORF">SAMN04487945_0414</name>
</gene>
<keyword evidence="4" id="KW-1185">Reference proteome</keyword>
<proteinExistence type="predicted"/>
<accession>A0A1I0MXR1</accession>
<evidence type="ECO:0000313" key="3">
    <source>
        <dbReference type="EMBL" id="SEV92870.1"/>
    </source>
</evidence>
<name>A0A1I0MXR1_9EURY</name>
<feature type="transmembrane region" description="Helical" evidence="1">
    <location>
        <begin position="18"/>
        <end position="37"/>
    </location>
</feature>
<feature type="transmembrane region" description="Helical" evidence="1">
    <location>
        <begin position="44"/>
        <end position="61"/>
    </location>
</feature>
<evidence type="ECO:0000256" key="1">
    <source>
        <dbReference type="SAM" id="Phobius"/>
    </source>
</evidence>
<dbReference type="InterPro" id="IPR058432">
    <property type="entry name" value="DUF8119"/>
</dbReference>
<evidence type="ECO:0000259" key="2">
    <source>
        <dbReference type="Pfam" id="PF26436"/>
    </source>
</evidence>
<evidence type="ECO:0000313" key="4">
    <source>
        <dbReference type="Proteomes" id="UP000198518"/>
    </source>
</evidence>
<dbReference type="OrthoDB" id="198557at2157"/>
<dbReference type="EMBL" id="FOJA01000001">
    <property type="protein sequence ID" value="SEV92870.1"/>
    <property type="molecule type" value="Genomic_DNA"/>
</dbReference>
<keyword evidence="1" id="KW-0472">Membrane</keyword>
<dbReference type="STRING" id="355548.SAMN04487945_0414"/>
<dbReference type="Pfam" id="PF26436">
    <property type="entry name" value="DUF8119"/>
    <property type="match status" value="1"/>
</dbReference>
<dbReference type="Proteomes" id="UP000198518">
    <property type="component" value="Unassembled WGS sequence"/>
</dbReference>